<sequence>GPTSKWSTLLPRGLLLPLSFSLVGPHAPGCPEPSAPSRPASGGSLLHARLEGGGERGMRRRGGSRIEPQARSTIGQRPGSQHTTSGAARTGTRGGRGEGRRAE</sequence>
<proteinExistence type="predicted"/>
<dbReference type="Proteomes" id="UP000823388">
    <property type="component" value="Chromosome 4K"/>
</dbReference>
<keyword evidence="4" id="KW-1185">Reference proteome</keyword>
<feature type="chain" id="PRO_5035852599" evidence="2">
    <location>
        <begin position="22"/>
        <end position="103"/>
    </location>
</feature>
<feature type="non-terminal residue" evidence="3">
    <location>
        <position position="1"/>
    </location>
</feature>
<keyword evidence="2" id="KW-0732">Signal</keyword>
<protein>
    <submittedName>
        <fullName evidence="3">Uncharacterized protein</fullName>
    </submittedName>
</protein>
<feature type="region of interest" description="Disordered" evidence="1">
    <location>
        <begin position="24"/>
        <end position="103"/>
    </location>
</feature>
<feature type="signal peptide" evidence="2">
    <location>
        <begin position="1"/>
        <end position="21"/>
    </location>
</feature>
<comment type="caution">
    <text evidence="3">The sequence shown here is derived from an EMBL/GenBank/DDBJ whole genome shotgun (WGS) entry which is preliminary data.</text>
</comment>
<evidence type="ECO:0000313" key="4">
    <source>
        <dbReference type="Proteomes" id="UP000823388"/>
    </source>
</evidence>
<feature type="non-terminal residue" evidence="3">
    <location>
        <position position="103"/>
    </location>
</feature>
<evidence type="ECO:0000256" key="2">
    <source>
        <dbReference type="SAM" id="SignalP"/>
    </source>
</evidence>
<gene>
    <name evidence="3" type="ORF">PVAP13_4KG363188</name>
</gene>
<reference evidence="3" key="1">
    <citation type="submission" date="2020-05" db="EMBL/GenBank/DDBJ databases">
        <title>WGS assembly of Panicum virgatum.</title>
        <authorList>
            <person name="Lovell J.T."/>
            <person name="Jenkins J."/>
            <person name="Shu S."/>
            <person name="Juenger T.E."/>
            <person name="Schmutz J."/>
        </authorList>
    </citation>
    <scope>NUCLEOTIDE SEQUENCE</scope>
    <source>
        <strain evidence="3">AP13</strain>
    </source>
</reference>
<dbReference type="EMBL" id="CM029043">
    <property type="protein sequence ID" value="KAG2613419.1"/>
    <property type="molecule type" value="Genomic_DNA"/>
</dbReference>
<evidence type="ECO:0000256" key="1">
    <source>
        <dbReference type="SAM" id="MobiDB-lite"/>
    </source>
</evidence>
<name>A0A8T0TZP9_PANVG</name>
<dbReference type="AlphaFoldDB" id="A0A8T0TZP9"/>
<feature type="compositionally biased region" description="Basic and acidic residues" evidence="1">
    <location>
        <begin position="48"/>
        <end position="57"/>
    </location>
</feature>
<feature type="compositionally biased region" description="Polar residues" evidence="1">
    <location>
        <begin position="70"/>
        <end position="85"/>
    </location>
</feature>
<accession>A0A8T0TZP9</accession>
<organism evidence="3 4">
    <name type="scientific">Panicum virgatum</name>
    <name type="common">Blackwell switchgrass</name>
    <dbReference type="NCBI Taxonomy" id="38727"/>
    <lineage>
        <taxon>Eukaryota</taxon>
        <taxon>Viridiplantae</taxon>
        <taxon>Streptophyta</taxon>
        <taxon>Embryophyta</taxon>
        <taxon>Tracheophyta</taxon>
        <taxon>Spermatophyta</taxon>
        <taxon>Magnoliopsida</taxon>
        <taxon>Liliopsida</taxon>
        <taxon>Poales</taxon>
        <taxon>Poaceae</taxon>
        <taxon>PACMAD clade</taxon>
        <taxon>Panicoideae</taxon>
        <taxon>Panicodae</taxon>
        <taxon>Paniceae</taxon>
        <taxon>Panicinae</taxon>
        <taxon>Panicum</taxon>
        <taxon>Panicum sect. Hiantes</taxon>
    </lineage>
</organism>
<evidence type="ECO:0000313" key="3">
    <source>
        <dbReference type="EMBL" id="KAG2613419.1"/>
    </source>
</evidence>